<reference evidence="1 3" key="1">
    <citation type="journal article" date="2017" name="Nature">
        <title>The sunflower genome provides insights into oil metabolism, flowering and Asterid evolution.</title>
        <authorList>
            <person name="Badouin H."/>
            <person name="Gouzy J."/>
            <person name="Grassa C.J."/>
            <person name="Murat F."/>
            <person name="Staton S.E."/>
            <person name="Cottret L."/>
            <person name="Lelandais-Briere C."/>
            <person name="Owens G.L."/>
            <person name="Carrere S."/>
            <person name="Mayjonade B."/>
            <person name="Legrand L."/>
            <person name="Gill N."/>
            <person name="Kane N.C."/>
            <person name="Bowers J.E."/>
            <person name="Hubner S."/>
            <person name="Bellec A."/>
            <person name="Berard A."/>
            <person name="Berges H."/>
            <person name="Blanchet N."/>
            <person name="Boniface M.C."/>
            <person name="Brunel D."/>
            <person name="Catrice O."/>
            <person name="Chaidir N."/>
            <person name="Claudel C."/>
            <person name="Donnadieu C."/>
            <person name="Faraut T."/>
            <person name="Fievet G."/>
            <person name="Helmstetter N."/>
            <person name="King M."/>
            <person name="Knapp S.J."/>
            <person name="Lai Z."/>
            <person name="Le Paslier M.C."/>
            <person name="Lippi Y."/>
            <person name="Lorenzon L."/>
            <person name="Mandel J.R."/>
            <person name="Marage G."/>
            <person name="Marchand G."/>
            <person name="Marquand E."/>
            <person name="Bret-Mestries E."/>
            <person name="Morien E."/>
            <person name="Nambeesan S."/>
            <person name="Nguyen T."/>
            <person name="Pegot-Espagnet P."/>
            <person name="Pouilly N."/>
            <person name="Raftis F."/>
            <person name="Sallet E."/>
            <person name="Schiex T."/>
            <person name="Thomas J."/>
            <person name="Vandecasteele C."/>
            <person name="Vares D."/>
            <person name="Vear F."/>
            <person name="Vautrin S."/>
            <person name="Crespi M."/>
            <person name="Mangin B."/>
            <person name="Burke J.M."/>
            <person name="Salse J."/>
            <person name="Munos S."/>
            <person name="Vincourt P."/>
            <person name="Rieseberg L.H."/>
            <person name="Langlade N.B."/>
        </authorList>
    </citation>
    <scope>NUCLEOTIDE SEQUENCE [LARGE SCALE GENOMIC DNA]</scope>
    <source>
        <strain evidence="3">cv. SF193</strain>
        <tissue evidence="1">Leaves</tissue>
    </source>
</reference>
<organism evidence="2 3">
    <name type="scientific">Helianthus annuus</name>
    <name type="common">Common sunflower</name>
    <dbReference type="NCBI Taxonomy" id="4232"/>
    <lineage>
        <taxon>Eukaryota</taxon>
        <taxon>Viridiplantae</taxon>
        <taxon>Streptophyta</taxon>
        <taxon>Embryophyta</taxon>
        <taxon>Tracheophyta</taxon>
        <taxon>Spermatophyta</taxon>
        <taxon>Magnoliopsida</taxon>
        <taxon>eudicotyledons</taxon>
        <taxon>Gunneridae</taxon>
        <taxon>Pentapetalae</taxon>
        <taxon>asterids</taxon>
        <taxon>campanulids</taxon>
        <taxon>Asterales</taxon>
        <taxon>Asteraceae</taxon>
        <taxon>Asteroideae</taxon>
        <taxon>Heliantheae alliance</taxon>
        <taxon>Heliantheae</taxon>
        <taxon>Helianthus</taxon>
    </lineage>
</organism>
<keyword evidence="3" id="KW-1185">Reference proteome</keyword>
<protein>
    <submittedName>
        <fullName evidence="2">Uncharacterized protein</fullName>
    </submittedName>
</protein>
<dbReference type="Proteomes" id="UP000215914">
    <property type="component" value="Chromosome 8"/>
</dbReference>
<reference evidence="1" key="3">
    <citation type="submission" date="2020-06" db="EMBL/GenBank/DDBJ databases">
        <title>Helianthus annuus Genome sequencing and assembly Release 2.</title>
        <authorList>
            <person name="Gouzy J."/>
            <person name="Langlade N."/>
            <person name="Munos S."/>
        </authorList>
    </citation>
    <scope>NUCLEOTIDE SEQUENCE</scope>
    <source>
        <tissue evidence="1">Leaves</tissue>
    </source>
</reference>
<dbReference type="Gramene" id="mRNA:HanXRQr2_Chr08g0352461">
    <property type="protein sequence ID" value="CDS:HanXRQr2_Chr08g0352461.1"/>
    <property type="gene ID" value="HanXRQr2_Chr08g0352461"/>
</dbReference>
<dbReference type="AlphaFoldDB" id="A0A251U8V6"/>
<evidence type="ECO:0000313" key="1">
    <source>
        <dbReference type="EMBL" id="KAF5796518.1"/>
    </source>
</evidence>
<evidence type="ECO:0000313" key="3">
    <source>
        <dbReference type="Proteomes" id="UP000215914"/>
    </source>
</evidence>
<gene>
    <name evidence="2" type="ORF">HannXRQ_Chr08g0234491</name>
    <name evidence="1" type="ORF">HanXRQr2_Chr08g0352461</name>
</gene>
<dbReference type="EMBL" id="CM007897">
    <property type="protein sequence ID" value="OTG19473.1"/>
    <property type="molecule type" value="Genomic_DNA"/>
</dbReference>
<name>A0A251U8V6_HELAN</name>
<dbReference type="InParanoid" id="A0A251U8V6"/>
<evidence type="ECO:0000313" key="2">
    <source>
        <dbReference type="EMBL" id="OTG19473.1"/>
    </source>
</evidence>
<sequence>MYRFKYLQWPPPANVTVASIQATLFQLTSKLQPFSVKKTSPSIKIYTIATVLLTPAISPPPPLIQPLQHYTHRSLHFKINS</sequence>
<proteinExistence type="predicted"/>
<dbReference type="EMBL" id="MNCJ02000323">
    <property type="protein sequence ID" value="KAF5796518.1"/>
    <property type="molecule type" value="Genomic_DNA"/>
</dbReference>
<accession>A0A251U8V6</accession>
<reference evidence="2" key="2">
    <citation type="submission" date="2017-02" db="EMBL/GenBank/DDBJ databases">
        <title>Sunflower complete genome.</title>
        <authorList>
            <person name="Langlade N."/>
            <person name="Munos S."/>
        </authorList>
    </citation>
    <scope>NUCLEOTIDE SEQUENCE [LARGE SCALE GENOMIC DNA]</scope>
    <source>
        <tissue evidence="2">Leaves</tissue>
    </source>
</reference>